<evidence type="ECO:0000313" key="2">
    <source>
        <dbReference type="Proteomes" id="UP000014535"/>
    </source>
</evidence>
<accession>A0A656IGN9</accession>
<proteinExistence type="predicted"/>
<dbReference type="Proteomes" id="UP000014535">
    <property type="component" value="Unassembled WGS sequence"/>
</dbReference>
<feature type="non-terminal residue" evidence="1">
    <location>
        <position position="1"/>
    </location>
</feature>
<dbReference type="AlphaFoldDB" id="A0A656IGN9"/>
<protein>
    <submittedName>
        <fullName evidence="1">Uncharacterized protein</fullName>
    </submittedName>
</protein>
<organism evidence="1 2">
    <name type="scientific">Salmonella enteritidis (strain 2009K0958)</name>
    <dbReference type="NCBI Taxonomy" id="1192586"/>
    <lineage>
        <taxon>Bacteria</taxon>
        <taxon>Pseudomonadati</taxon>
        <taxon>Pseudomonadota</taxon>
        <taxon>Gammaproteobacteria</taxon>
        <taxon>Enterobacterales</taxon>
        <taxon>Enterobacteriaceae</taxon>
        <taxon>Salmonella</taxon>
    </lineage>
</organism>
<dbReference type="EMBL" id="ATFT01000072">
    <property type="protein sequence ID" value="EPI66663.1"/>
    <property type="molecule type" value="Genomic_DNA"/>
</dbReference>
<gene>
    <name evidence="1" type="ORF">A673_03477</name>
</gene>
<evidence type="ECO:0000313" key="1">
    <source>
        <dbReference type="EMBL" id="EPI66663.1"/>
    </source>
</evidence>
<comment type="caution">
    <text evidence="1">The sequence shown here is derived from an EMBL/GenBank/DDBJ whole genome shotgun (WGS) entry which is preliminary data.</text>
</comment>
<sequence>GRYSNQLNYRSVMFPLGTRRILRFAVSPVNAFSHLLNQLLQKSPEG</sequence>
<name>A0A656IGN9_SALE2</name>
<reference evidence="1 2" key="1">
    <citation type="submission" date="2013-04" db="EMBL/GenBank/DDBJ databases">
        <authorList>
            <person name="McClelland M."/>
            <person name="Porwollik S."/>
            <person name="Desai P."/>
            <person name="Cheng P."/>
            <person name="Wollam A."/>
            <person name="Pepin K."/>
            <person name="Palsikar V.B."/>
            <person name="Fulton L."/>
            <person name="Fulton R."/>
            <person name="Delehaunty K."/>
            <person name="Fronick C."/>
            <person name="Godfrey J."/>
            <person name="Waligorski J."/>
            <person name="Appelbaum E."/>
            <person name="Tomlinson C."/>
            <person name="Warren W."/>
            <person name="Sodergren E."/>
            <person name="Weinstock G."/>
            <person name="Wilson R.K."/>
        </authorList>
    </citation>
    <scope>NUCLEOTIDE SEQUENCE [LARGE SCALE GENOMIC DNA]</scope>
    <source>
        <strain evidence="1 2">2009K0958</strain>
    </source>
</reference>